<keyword evidence="6" id="KW-1185">Reference proteome</keyword>
<dbReference type="Proteomes" id="UP000000496">
    <property type="component" value="Chromosome gsn.131"/>
</dbReference>
<dbReference type="CDD" id="cd21608">
    <property type="entry name" value="RRM2_NsCP33_like"/>
    <property type="match status" value="1"/>
</dbReference>
<dbReference type="InterPro" id="IPR052462">
    <property type="entry name" value="SLIRP/GR-RBP-like"/>
</dbReference>
<sequence>MVNVTVLGSIKVLFWSGFIHYLIWRKLMKLFVGNLPKEYTEDDLLQLLTEFGSPKNPKIIKDRDTGQSRGFGFVELESKEEGTAAIEKLNGKEIGGRALTVSEAREQSGGGGGGRGGPRGGGGRGGPPRRGGGGFRH</sequence>
<dbReference type="InterPro" id="IPR012677">
    <property type="entry name" value="Nucleotide-bd_a/b_plait_sf"/>
</dbReference>
<dbReference type="InterPro" id="IPR035979">
    <property type="entry name" value="RBD_domain_sf"/>
</dbReference>
<dbReference type="Pfam" id="PF00076">
    <property type="entry name" value="RRM_1"/>
    <property type="match status" value="1"/>
</dbReference>
<feature type="domain" description="RRM" evidence="4">
    <location>
        <begin position="28"/>
        <end position="106"/>
    </location>
</feature>
<feature type="region of interest" description="Disordered" evidence="2">
    <location>
        <begin position="97"/>
        <end position="137"/>
    </location>
</feature>
<evidence type="ECO:0000313" key="5">
    <source>
        <dbReference type="EMBL" id="CCB88242.1"/>
    </source>
</evidence>
<feature type="compositionally biased region" description="Gly residues" evidence="2">
    <location>
        <begin position="108"/>
        <end position="137"/>
    </location>
</feature>
<dbReference type="KEGG" id="sng:SNE_A03650"/>
<dbReference type="eggNOG" id="COG0724">
    <property type="taxonomic scope" value="Bacteria"/>
</dbReference>
<evidence type="ECO:0000256" key="2">
    <source>
        <dbReference type="SAM" id="MobiDB-lite"/>
    </source>
</evidence>
<dbReference type="AlphaFoldDB" id="F8L6B2"/>
<keyword evidence="1" id="KW-0694">RNA-binding</keyword>
<dbReference type="EMBL" id="FR872582">
    <property type="protein sequence ID" value="CCB88242.1"/>
    <property type="molecule type" value="Genomic_DNA"/>
</dbReference>
<dbReference type="GO" id="GO:0003723">
    <property type="term" value="F:RNA binding"/>
    <property type="evidence" value="ECO:0007669"/>
    <property type="project" value="UniProtKB-KW"/>
</dbReference>
<reference evidence="5 6" key="2">
    <citation type="journal article" date="2011" name="Mol. Biol. Evol.">
        <title>Unity in variety--the pan-genome of the Chlamydiae.</title>
        <authorList>
            <person name="Collingro A."/>
            <person name="Tischler P."/>
            <person name="Weinmaier T."/>
            <person name="Penz T."/>
            <person name="Heinz E."/>
            <person name="Brunham R.C."/>
            <person name="Read T.D."/>
            <person name="Bavoil P.M."/>
            <person name="Sachse K."/>
            <person name="Kahane S."/>
            <person name="Friedman M.G."/>
            <person name="Rattei T."/>
            <person name="Myers G.S."/>
            <person name="Horn M."/>
        </authorList>
    </citation>
    <scope>NUCLEOTIDE SEQUENCE [LARGE SCALE GENOMIC DNA]</scope>
    <source>
        <strain evidence="6">ATCC VR-1471 / Z</strain>
    </source>
</reference>
<keyword evidence="3" id="KW-0812">Transmembrane</keyword>
<feature type="transmembrane region" description="Helical" evidence="3">
    <location>
        <begin position="6"/>
        <end position="24"/>
    </location>
</feature>
<dbReference type="Gene3D" id="3.30.70.330">
    <property type="match status" value="1"/>
</dbReference>
<accession>F8L6B2</accession>
<dbReference type="SMART" id="SM00360">
    <property type="entry name" value="RRM"/>
    <property type="match status" value="1"/>
</dbReference>
<gene>
    <name evidence="5" type="primary">rbpA</name>
    <name evidence="5" type="ordered locus">SNE_A03650</name>
</gene>
<dbReference type="PANTHER" id="PTHR48027">
    <property type="entry name" value="HETEROGENEOUS NUCLEAR RIBONUCLEOPROTEIN 87F-RELATED"/>
    <property type="match status" value="1"/>
</dbReference>
<reference key="1">
    <citation type="journal article" date="2011" name="Mol. Biol. Evol.">
        <title>Unity in variety -- the pan-genome of the Chlamydiae.</title>
        <authorList>
            <person name="Collingro A."/>
            <person name="Tischler P."/>
            <person name="Weinmaier T."/>
            <person name="Penz T."/>
            <person name="Heinz E."/>
            <person name="Brunham R.C."/>
            <person name="Read T.D."/>
            <person name="Bavoil P.M."/>
            <person name="Sachse K."/>
            <person name="Kahane S."/>
            <person name="Friedman M.G."/>
            <person name="Rattei T."/>
            <person name="Myers G.S.A."/>
            <person name="Horn M."/>
        </authorList>
    </citation>
    <scope>NUCLEOTIDE SEQUENCE</scope>
    <source>
        <strain>Z</strain>
    </source>
</reference>
<evidence type="ECO:0000313" key="6">
    <source>
        <dbReference type="Proteomes" id="UP000000496"/>
    </source>
</evidence>
<evidence type="ECO:0000256" key="1">
    <source>
        <dbReference type="ARBA" id="ARBA00022884"/>
    </source>
</evidence>
<dbReference type="STRING" id="331113.SNE_A03650"/>
<proteinExistence type="predicted"/>
<dbReference type="PROSITE" id="PS50102">
    <property type="entry name" value="RRM"/>
    <property type="match status" value="1"/>
</dbReference>
<dbReference type="SUPFAM" id="SSF54928">
    <property type="entry name" value="RNA-binding domain, RBD"/>
    <property type="match status" value="1"/>
</dbReference>
<evidence type="ECO:0000259" key="4">
    <source>
        <dbReference type="PROSITE" id="PS50102"/>
    </source>
</evidence>
<organism evidence="5 6">
    <name type="scientific">Simkania negevensis (strain ATCC VR-1471 / DSM 27360 / Z)</name>
    <dbReference type="NCBI Taxonomy" id="331113"/>
    <lineage>
        <taxon>Bacteria</taxon>
        <taxon>Pseudomonadati</taxon>
        <taxon>Chlamydiota</taxon>
        <taxon>Chlamydiia</taxon>
        <taxon>Parachlamydiales</taxon>
        <taxon>Simkaniaceae</taxon>
        <taxon>Simkania</taxon>
    </lineage>
</organism>
<dbReference type="InterPro" id="IPR048289">
    <property type="entry name" value="RRM2_NsCP33-like"/>
</dbReference>
<keyword evidence="3" id="KW-0472">Membrane</keyword>
<protein>
    <submittedName>
        <fullName evidence="5">Putative RNA-binding protein rbpA</fullName>
    </submittedName>
</protein>
<evidence type="ECO:0000256" key="3">
    <source>
        <dbReference type="SAM" id="Phobius"/>
    </source>
</evidence>
<name>F8L6B2_SIMNZ</name>
<keyword evidence="3" id="KW-1133">Transmembrane helix</keyword>
<dbReference type="HOGENOM" id="CLU_012062_28_1_0"/>
<dbReference type="InterPro" id="IPR000504">
    <property type="entry name" value="RRM_dom"/>
</dbReference>